<dbReference type="InterPro" id="IPR036388">
    <property type="entry name" value="WH-like_DNA-bd_sf"/>
</dbReference>
<reference evidence="9" key="1">
    <citation type="journal article" date="2019" name="Int. J. Syst. Evol. Microbiol.">
        <title>The Global Catalogue of Microorganisms (GCM) 10K type strain sequencing project: providing services to taxonomists for standard genome sequencing and annotation.</title>
        <authorList>
            <consortium name="The Broad Institute Genomics Platform"/>
            <consortium name="The Broad Institute Genome Sequencing Center for Infectious Disease"/>
            <person name="Wu L."/>
            <person name="Ma J."/>
        </authorList>
    </citation>
    <scope>NUCLEOTIDE SEQUENCE [LARGE SCALE GENOMIC DNA]</scope>
    <source>
        <strain evidence="9">CGMCC 1.12237</strain>
    </source>
</reference>
<dbReference type="EMBL" id="JBHSMC010000021">
    <property type="protein sequence ID" value="MFC5466157.1"/>
    <property type="molecule type" value="Genomic_DNA"/>
</dbReference>
<dbReference type="Gene3D" id="1.10.10.10">
    <property type="entry name" value="Winged helix-like DNA-binding domain superfamily/Winged helix DNA-binding domain"/>
    <property type="match status" value="1"/>
</dbReference>
<gene>
    <name evidence="8" type="ORF">ACFPM4_15595</name>
</gene>
<evidence type="ECO:0000256" key="3">
    <source>
        <dbReference type="ARBA" id="ARBA00023015"/>
    </source>
</evidence>
<evidence type="ECO:0000256" key="5">
    <source>
        <dbReference type="ARBA" id="ARBA00023163"/>
    </source>
</evidence>
<dbReference type="InterPro" id="IPR016032">
    <property type="entry name" value="Sig_transdc_resp-reg_C-effctor"/>
</dbReference>
<keyword evidence="3" id="KW-0805">Transcription regulation</keyword>
<dbReference type="Proteomes" id="UP001596147">
    <property type="component" value="Unassembled WGS sequence"/>
</dbReference>
<dbReference type="Gene3D" id="3.40.50.2300">
    <property type="match status" value="1"/>
</dbReference>
<feature type="domain" description="Response regulatory" evidence="7">
    <location>
        <begin position="2"/>
        <end position="116"/>
    </location>
</feature>
<dbReference type="SUPFAM" id="SSF48452">
    <property type="entry name" value="TPR-like"/>
    <property type="match status" value="1"/>
</dbReference>
<keyword evidence="4" id="KW-0238">DNA-binding</keyword>
<accession>A0ABW0LMD6</accession>
<dbReference type="SUPFAM" id="SSF46894">
    <property type="entry name" value="C-terminal effector domain of the bipartite response regulators"/>
    <property type="match status" value="1"/>
</dbReference>
<dbReference type="Gene3D" id="1.25.40.10">
    <property type="entry name" value="Tetratricopeptide repeat domain"/>
    <property type="match status" value="1"/>
</dbReference>
<dbReference type="InterPro" id="IPR051677">
    <property type="entry name" value="AfsR-DnrI-RedD_regulator"/>
</dbReference>
<comment type="subcellular location">
    <subcellularLocation>
        <location evidence="1">Cytoplasm</location>
    </subcellularLocation>
</comment>
<keyword evidence="2" id="KW-0902">Two-component regulatory system</keyword>
<evidence type="ECO:0000256" key="6">
    <source>
        <dbReference type="PROSITE-ProRule" id="PRU00169"/>
    </source>
</evidence>
<dbReference type="Pfam" id="PF00072">
    <property type="entry name" value="Response_reg"/>
    <property type="match status" value="1"/>
</dbReference>
<keyword evidence="6" id="KW-0597">Phosphoprotein</keyword>
<proteinExistence type="predicted"/>
<dbReference type="SMART" id="SM01043">
    <property type="entry name" value="BTAD"/>
    <property type="match status" value="1"/>
</dbReference>
<dbReference type="InterPro" id="IPR001789">
    <property type="entry name" value="Sig_transdc_resp-reg_receiver"/>
</dbReference>
<name>A0ABW0LMD6_9BACI</name>
<protein>
    <submittedName>
        <fullName evidence="8">Response regulator</fullName>
    </submittedName>
</protein>
<evidence type="ECO:0000259" key="7">
    <source>
        <dbReference type="PROSITE" id="PS50110"/>
    </source>
</evidence>
<dbReference type="PROSITE" id="PS50110">
    <property type="entry name" value="RESPONSE_REGULATORY"/>
    <property type="match status" value="1"/>
</dbReference>
<evidence type="ECO:0000313" key="8">
    <source>
        <dbReference type="EMBL" id="MFC5466157.1"/>
    </source>
</evidence>
<evidence type="ECO:0000256" key="2">
    <source>
        <dbReference type="ARBA" id="ARBA00023012"/>
    </source>
</evidence>
<sequence>MKTILIDDEPLALAYLEKLLEGIPGITIVGKYSNPRKALESLKMVTPNLVFLDIEMPETNGIELAEYIQEELSDVKIVFITAYDAFAVKAFELNAVDYIMKPVKRDRLIETIRRLPNIETKITEQSDSIMVCCFQQLSFCMNRDDELQPLDVHWRTFKARELFAFLIQHRNQPIRKDIILDLFWPEMDWKKGFSQLYATIYQIRKTLRTLNINITISSVENSYKLTLNEVLLDVDVWENELNELSTISNETLPKYQKLIDLYIGDYLALDDYIWAEGERERLRGMWLQLMKKVTDYLVFRGNYSGAISLYHRIQALHPYYEDSYLMLMILYESLGDRPSIEQQYSNYTKMFMNEYGLKPTGKIKDWYDKWKMENK</sequence>
<keyword evidence="5" id="KW-0804">Transcription</keyword>
<feature type="modified residue" description="4-aspartylphosphate" evidence="6">
    <location>
        <position position="53"/>
    </location>
</feature>
<dbReference type="PANTHER" id="PTHR35807:SF2">
    <property type="entry name" value="TRANSCRIPTIONAL ACTIVATOR DOMAIN"/>
    <property type="match status" value="1"/>
</dbReference>
<organism evidence="8 9">
    <name type="scientific">Lederbergia graminis</name>
    <dbReference type="NCBI Taxonomy" id="735518"/>
    <lineage>
        <taxon>Bacteria</taxon>
        <taxon>Bacillati</taxon>
        <taxon>Bacillota</taxon>
        <taxon>Bacilli</taxon>
        <taxon>Bacillales</taxon>
        <taxon>Bacillaceae</taxon>
        <taxon>Lederbergia</taxon>
    </lineage>
</organism>
<dbReference type="SUPFAM" id="SSF52172">
    <property type="entry name" value="CheY-like"/>
    <property type="match status" value="1"/>
</dbReference>
<evidence type="ECO:0000256" key="1">
    <source>
        <dbReference type="ARBA" id="ARBA00004496"/>
    </source>
</evidence>
<dbReference type="InterPro" id="IPR005158">
    <property type="entry name" value="BTAD"/>
</dbReference>
<dbReference type="PANTHER" id="PTHR35807">
    <property type="entry name" value="TRANSCRIPTIONAL REGULATOR REDD-RELATED"/>
    <property type="match status" value="1"/>
</dbReference>
<dbReference type="InterPro" id="IPR011006">
    <property type="entry name" value="CheY-like_superfamily"/>
</dbReference>
<comment type="caution">
    <text evidence="8">The sequence shown here is derived from an EMBL/GenBank/DDBJ whole genome shotgun (WGS) entry which is preliminary data.</text>
</comment>
<dbReference type="InterPro" id="IPR011990">
    <property type="entry name" value="TPR-like_helical_dom_sf"/>
</dbReference>
<evidence type="ECO:0000313" key="9">
    <source>
        <dbReference type="Proteomes" id="UP001596147"/>
    </source>
</evidence>
<dbReference type="SMART" id="SM00448">
    <property type="entry name" value="REC"/>
    <property type="match status" value="1"/>
</dbReference>
<dbReference type="RefSeq" id="WP_382353739.1">
    <property type="nucleotide sequence ID" value="NZ_JBHSMC010000021.1"/>
</dbReference>
<keyword evidence="9" id="KW-1185">Reference proteome</keyword>
<dbReference type="Pfam" id="PF03704">
    <property type="entry name" value="BTAD"/>
    <property type="match status" value="1"/>
</dbReference>
<evidence type="ECO:0000256" key="4">
    <source>
        <dbReference type="ARBA" id="ARBA00023125"/>
    </source>
</evidence>